<comment type="caution">
    <text evidence="3">The sequence shown here is derived from an EMBL/GenBank/DDBJ whole genome shotgun (WGS) entry which is preliminary data.</text>
</comment>
<dbReference type="PANTHER" id="PTHR24559:SF427">
    <property type="entry name" value="RNA-DIRECTED DNA POLYMERASE"/>
    <property type="match status" value="1"/>
</dbReference>
<dbReference type="InterPro" id="IPR043128">
    <property type="entry name" value="Rev_trsase/Diguanyl_cyclase"/>
</dbReference>
<keyword evidence="4" id="KW-1185">Reference proteome</keyword>
<evidence type="ECO:0000313" key="4">
    <source>
        <dbReference type="Proteomes" id="UP001151760"/>
    </source>
</evidence>
<dbReference type="CDD" id="cd01647">
    <property type="entry name" value="RT_LTR"/>
    <property type="match status" value="1"/>
</dbReference>
<dbReference type="InterPro" id="IPR043502">
    <property type="entry name" value="DNA/RNA_pol_sf"/>
</dbReference>
<feature type="region of interest" description="Disordered" evidence="1">
    <location>
        <begin position="173"/>
        <end position="211"/>
    </location>
</feature>
<dbReference type="Pfam" id="PF00078">
    <property type="entry name" value="RVT_1"/>
    <property type="match status" value="1"/>
</dbReference>
<evidence type="ECO:0000256" key="1">
    <source>
        <dbReference type="SAM" id="MobiDB-lite"/>
    </source>
</evidence>
<reference evidence="3" key="1">
    <citation type="journal article" date="2022" name="Int. J. Mol. Sci.">
        <title>Draft Genome of Tanacetum Coccineum: Genomic Comparison of Closely Related Tanacetum-Family Plants.</title>
        <authorList>
            <person name="Yamashiro T."/>
            <person name="Shiraishi A."/>
            <person name="Nakayama K."/>
            <person name="Satake H."/>
        </authorList>
    </citation>
    <scope>NUCLEOTIDE SEQUENCE</scope>
</reference>
<name>A0ABQ5G9N4_9ASTR</name>
<protein>
    <recommendedName>
        <fullName evidence="2">Reverse transcriptase domain-containing protein</fullName>
    </recommendedName>
</protein>
<evidence type="ECO:0000259" key="2">
    <source>
        <dbReference type="Pfam" id="PF00078"/>
    </source>
</evidence>
<dbReference type="Proteomes" id="UP001151760">
    <property type="component" value="Unassembled WGS sequence"/>
</dbReference>
<feature type="domain" description="Reverse transcriptase" evidence="2">
    <location>
        <begin position="283"/>
        <end position="412"/>
    </location>
</feature>
<dbReference type="Gene3D" id="3.10.10.10">
    <property type="entry name" value="HIV Type 1 Reverse Transcriptase, subunit A, domain 1"/>
    <property type="match status" value="1"/>
</dbReference>
<proteinExistence type="predicted"/>
<dbReference type="InterPro" id="IPR053134">
    <property type="entry name" value="RNA-dir_DNA_polymerase"/>
</dbReference>
<dbReference type="Gene3D" id="3.30.70.270">
    <property type="match status" value="3"/>
</dbReference>
<gene>
    <name evidence="3" type="ORF">Tco_1031069</name>
</gene>
<dbReference type="EMBL" id="BQNB010018196">
    <property type="protein sequence ID" value="GJT71783.1"/>
    <property type="molecule type" value="Genomic_DNA"/>
</dbReference>
<dbReference type="InterPro" id="IPR000477">
    <property type="entry name" value="RT_dom"/>
</dbReference>
<dbReference type="SUPFAM" id="SSF56672">
    <property type="entry name" value="DNA/RNA polymerases"/>
    <property type="match status" value="1"/>
</dbReference>
<organism evidence="3 4">
    <name type="scientific">Tanacetum coccineum</name>
    <dbReference type="NCBI Taxonomy" id="301880"/>
    <lineage>
        <taxon>Eukaryota</taxon>
        <taxon>Viridiplantae</taxon>
        <taxon>Streptophyta</taxon>
        <taxon>Embryophyta</taxon>
        <taxon>Tracheophyta</taxon>
        <taxon>Spermatophyta</taxon>
        <taxon>Magnoliopsida</taxon>
        <taxon>eudicotyledons</taxon>
        <taxon>Gunneridae</taxon>
        <taxon>Pentapetalae</taxon>
        <taxon>asterids</taxon>
        <taxon>campanulids</taxon>
        <taxon>Asterales</taxon>
        <taxon>Asteraceae</taxon>
        <taxon>Asteroideae</taxon>
        <taxon>Anthemideae</taxon>
        <taxon>Anthemidinae</taxon>
        <taxon>Tanacetum</taxon>
    </lineage>
</organism>
<accession>A0ABQ5G9N4</accession>
<reference evidence="3" key="2">
    <citation type="submission" date="2022-01" db="EMBL/GenBank/DDBJ databases">
        <authorList>
            <person name="Yamashiro T."/>
            <person name="Shiraishi A."/>
            <person name="Satake H."/>
            <person name="Nakayama K."/>
        </authorList>
    </citation>
    <scope>NUCLEOTIDE SEQUENCE</scope>
</reference>
<evidence type="ECO:0000313" key="3">
    <source>
        <dbReference type="EMBL" id="GJT71783.1"/>
    </source>
</evidence>
<dbReference type="PANTHER" id="PTHR24559">
    <property type="entry name" value="TRANSPOSON TY3-I GAG-POL POLYPROTEIN"/>
    <property type="match status" value="1"/>
</dbReference>
<sequence length="544" mass="62681">MNVVATRRTASIRESGTSVLEDLKALSWKTCQEGSLLNLSDHKGEVIQTVLRMIIEVELQDLADLKSIMYGLHSERFGFKFSFIGKALTWWNSQIHTRSREAAIGMSWEDFKTLTREKFCLVNEMQKLETEFSNHAMVGAGHAAYTDRDVGSNGAGTIIQRLRRKAGTVMTDEAVRNESLKKNPEKRRNNGESSRDRNARDENKRTQGEASRKGFVSTTFIPLLGIDPSDLGFSYNIEIASGQLVEINKLSDHKAEIICHEKVVRIPLLDGKVLRVLGEKLEEKMRQLMSAKTKEKKQEEIVVVRDFPEVLLDDLSGLPPVREIEFQIELVPGAMLVAKFPYHLAPSELVELSGQLKELQDKDIRSRYHQLRMHEDDIPKTVFRTRYGHFEFTIMPFGLTNAPAVFMDLMNRTREEHEVHLGLVLELLKEEKLHAKFSKCEFWLREEAPRTPFEVRSLLGLARYYRRLIEKFSKIAKPLTVLTQKSKTFDWGEDKSLHHIFSQKELNMRQRRWIELFSDYDCEIRYHPGKANVVADAPKYGSKD</sequence>